<organism evidence="2 3">
    <name type="scientific">Kocuria sediminis</name>
    <dbReference type="NCBI Taxonomy" id="1038857"/>
    <lineage>
        <taxon>Bacteria</taxon>
        <taxon>Bacillati</taxon>
        <taxon>Actinomycetota</taxon>
        <taxon>Actinomycetes</taxon>
        <taxon>Micrococcales</taxon>
        <taxon>Micrococcaceae</taxon>
        <taxon>Kocuria</taxon>
    </lineage>
</organism>
<dbReference type="AlphaFoldDB" id="A0A6N8GR76"/>
<dbReference type="PANTHER" id="PTHR42951">
    <property type="entry name" value="METALLO-BETA-LACTAMASE DOMAIN-CONTAINING"/>
    <property type="match status" value="1"/>
</dbReference>
<dbReference type="SUPFAM" id="SSF56281">
    <property type="entry name" value="Metallo-hydrolase/oxidoreductase"/>
    <property type="match status" value="1"/>
</dbReference>
<dbReference type="EMBL" id="WOGU01000019">
    <property type="protein sequence ID" value="MUN64770.1"/>
    <property type="molecule type" value="Genomic_DNA"/>
</dbReference>
<dbReference type="Gene3D" id="3.60.15.10">
    <property type="entry name" value="Ribonuclease Z/Hydroxyacylglutathione hydrolase-like"/>
    <property type="match status" value="1"/>
</dbReference>
<keyword evidence="2" id="KW-0378">Hydrolase</keyword>
<evidence type="ECO:0000313" key="2">
    <source>
        <dbReference type="EMBL" id="MUN64770.1"/>
    </source>
</evidence>
<dbReference type="InterPro" id="IPR001279">
    <property type="entry name" value="Metallo-B-lactamas"/>
</dbReference>
<proteinExistence type="predicted"/>
<dbReference type="RefSeq" id="WP_162459990.1">
    <property type="nucleotide sequence ID" value="NZ_WOGU01000019.1"/>
</dbReference>
<gene>
    <name evidence="2" type="ORF">GMA12_16755</name>
</gene>
<dbReference type="Pfam" id="PF00753">
    <property type="entry name" value="Lactamase_B"/>
    <property type="match status" value="1"/>
</dbReference>
<dbReference type="PANTHER" id="PTHR42951:SF17">
    <property type="entry name" value="METALLO-BETA-LACTAMASE DOMAIN-CONTAINING PROTEIN"/>
    <property type="match status" value="1"/>
</dbReference>
<dbReference type="CDD" id="cd07721">
    <property type="entry name" value="yflN-like_MBL-fold"/>
    <property type="match status" value="1"/>
</dbReference>
<evidence type="ECO:0000259" key="1">
    <source>
        <dbReference type="SMART" id="SM00849"/>
    </source>
</evidence>
<name>A0A6N8GR76_9MICC</name>
<sequence length="208" mass="22961">MLELAPGVSQLADFPRNQINVYVVENILVDAGTLAARGRVLRQVTGRDLQANLITHGHPDHFGSSRAVCTRLGIPLWAGVADREAIETAIPATGEGRLARLMGKFPLAPGHPVTRVLHEGDEVAGFTVLEVPGHSPGHIALWREWDAVLLCGDVFFNIRRPSQPPGFLTWKPDVNRQSMRRLADLRPRLVLFGHGKPERYGPLERMPI</sequence>
<keyword evidence="3" id="KW-1185">Reference proteome</keyword>
<reference evidence="2 3" key="1">
    <citation type="submission" date="2019-12" db="EMBL/GenBank/DDBJ databases">
        <authorList>
            <person name="Shi Y."/>
        </authorList>
    </citation>
    <scope>NUCLEOTIDE SEQUENCE [LARGE SCALE GENOMIC DNA]</scope>
    <source>
        <strain evidence="2 3">JCM 17929</strain>
    </source>
</reference>
<feature type="domain" description="Metallo-beta-lactamase" evidence="1">
    <location>
        <begin position="18"/>
        <end position="194"/>
    </location>
</feature>
<protein>
    <submittedName>
        <fullName evidence="2">MBL fold metallo-hydrolase</fullName>
    </submittedName>
</protein>
<evidence type="ECO:0000313" key="3">
    <source>
        <dbReference type="Proteomes" id="UP000436989"/>
    </source>
</evidence>
<dbReference type="Proteomes" id="UP000436989">
    <property type="component" value="Unassembled WGS sequence"/>
</dbReference>
<dbReference type="GO" id="GO:0016787">
    <property type="term" value="F:hydrolase activity"/>
    <property type="evidence" value="ECO:0007669"/>
    <property type="project" value="UniProtKB-KW"/>
</dbReference>
<accession>A0A6N8GR76</accession>
<dbReference type="InterPro" id="IPR050855">
    <property type="entry name" value="NDM-1-like"/>
</dbReference>
<dbReference type="SMART" id="SM00849">
    <property type="entry name" value="Lactamase_B"/>
    <property type="match status" value="1"/>
</dbReference>
<dbReference type="InterPro" id="IPR036866">
    <property type="entry name" value="RibonucZ/Hydroxyglut_hydro"/>
</dbReference>
<comment type="caution">
    <text evidence="2">The sequence shown here is derived from an EMBL/GenBank/DDBJ whole genome shotgun (WGS) entry which is preliminary data.</text>
</comment>